<dbReference type="Gene3D" id="1.10.3210.10">
    <property type="entry name" value="Hypothetical protein af1432"/>
    <property type="match status" value="1"/>
</dbReference>
<evidence type="ECO:0000313" key="2">
    <source>
        <dbReference type="EMBL" id="GKT31973.1"/>
    </source>
</evidence>
<dbReference type="PANTHER" id="PTHR45228:SF8">
    <property type="entry name" value="TWO-COMPONENT RESPONSE REGULATOR-RELATED"/>
    <property type="match status" value="1"/>
</dbReference>
<dbReference type="InterPro" id="IPR037522">
    <property type="entry name" value="HD_GYP_dom"/>
</dbReference>
<dbReference type="PROSITE" id="PS51832">
    <property type="entry name" value="HD_GYP"/>
    <property type="match status" value="1"/>
</dbReference>
<dbReference type="PANTHER" id="PTHR45228">
    <property type="entry name" value="CYCLIC DI-GMP PHOSPHODIESTERASE TM_0186-RELATED"/>
    <property type="match status" value="1"/>
</dbReference>
<reference evidence="2" key="1">
    <citation type="submission" date="2022-03" db="EMBL/GenBank/DDBJ databases">
        <title>Draft genome sequence of Aduncisulcus paluster, a free-living microaerophilic Fornicata.</title>
        <authorList>
            <person name="Yuyama I."/>
            <person name="Kume K."/>
            <person name="Tamura T."/>
            <person name="Inagaki Y."/>
            <person name="Hashimoto T."/>
        </authorList>
    </citation>
    <scope>NUCLEOTIDE SEQUENCE</scope>
    <source>
        <strain evidence="2">NY0171</strain>
    </source>
</reference>
<dbReference type="SUPFAM" id="SSF109604">
    <property type="entry name" value="HD-domain/PDEase-like"/>
    <property type="match status" value="1"/>
</dbReference>
<feature type="non-terminal residue" evidence="2">
    <location>
        <position position="195"/>
    </location>
</feature>
<organism evidence="2 3">
    <name type="scientific">Aduncisulcus paluster</name>
    <dbReference type="NCBI Taxonomy" id="2918883"/>
    <lineage>
        <taxon>Eukaryota</taxon>
        <taxon>Metamonada</taxon>
        <taxon>Carpediemonas-like organisms</taxon>
        <taxon>Aduncisulcus</taxon>
    </lineage>
</organism>
<dbReference type="InterPro" id="IPR052020">
    <property type="entry name" value="Cyclic_di-GMP/3'3'-cGAMP_PDE"/>
</dbReference>
<evidence type="ECO:0000259" key="1">
    <source>
        <dbReference type="PROSITE" id="PS51832"/>
    </source>
</evidence>
<keyword evidence="3" id="KW-1185">Reference proteome</keyword>
<protein>
    <submittedName>
        <fullName evidence="2">HD-GYP domain-containing protein</fullName>
    </submittedName>
</protein>
<dbReference type="InterPro" id="IPR003607">
    <property type="entry name" value="HD/PDEase_dom"/>
</dbReference>
<dbReference type="EMBL" id="BQXS01002333">
    <property type="protein sequence ID" value="GKT31973.1"/>
    <property type="molecule type" value="Genomic_DNA"/>
</dbReference>
<feature type="domain" description="HD-GYP" evidence="1">
    <location>
        <begin position="131"/>
        <end position="195"/>
    </location>
</feature>
<dbReference type="CDD" id="cd00077">
    <property type="entry name" value="HDc"/>
    <property type="match status" value="1"/>
</dbReference>
<feature type="non-terminal residue" evidence="2">
    <location>
        <position position="1"/>
    </location>
</feature>
<gene>
    <name evidence="2" type="ORF">ADUPG1_002150</name>
</gene>
<proteinExistence type="predicted"/>
<comment type="caution">
    <text evidence="2">The sequence shown here is derived from an EMBL/GenBank/DDBJ whole genome shotgun (WGS) entry which is preliminary data.</text>
</comment>
<sequence length="195" mass="22409">DHVWVVHPEHTGRLVSLFSRIEDTFEYEEVYEGLLAENDVFGFDVYAENGFKMNCEEERFSDIDQNSKLFPDQMVQKLPYVSNFAGYGMDQIIVIGCNYREDVSGYESSVLKSMTVTLDLLENIRFQVHEVEGAFNYTLDALARAAEASDDMTGQHIRRVNEYSKIIAKKLGMDAEFVKEIYNTAQMHDVGKIYV</sequence>
<evidence type="ECO:0000313" key="3">
    <source>
        <dbReference type="Proteomes" id="UP001057375"/>
    </source>
</evidence>
<accession>A0ABQ5KHI1</accession>
<dbReference type="Proteomes" id="UP001057375">
    <property type="component" value="Unassembled WGS sequence"/>
</dbReference>
<name>A0ABQ5KHI1_9EUKA</name>